<dbReference type="InterPro" id="IPR001333">
    <property type="entry name" value="Peptidase_M32_Taq"/>
</dbReference>
<organism evidence="1">
    <name type="scientific">human gut metagenome</name>
    <dbReference type="NCBI Taxonomy" id="408170"/>
    <lineage>
        <taxon>unclassified sequences</taxon>
        <taxon>metagenomes</taxon>
        <taxon>organismal metagenomes</taxon>
    </lineage>
</organism>
<dbReference type="PROSITE" id="PS52034">
    <property type="entry name" value="PEPTIDASE_M32"/>
    <property type="match status" value="1"/>
</dbReference>
<dbReference type="AlphaFoldDB" id="K1SR20"/>
<dbReference type="GO" id="GO:0004181">
    <property type="term" value="F:metallocarboxypeptidase activity"/>
    <property type="evidence" value="ECO:0007669"/>
    <property type="project" value="InterPro"/>
</dbReference>
<proteinExistence type="predicted"/>
<comment type="caution">
    <text evidence="1">The sequence shown here is derived from an EMBL/GenBank/DDBJ whole genome shotgun (WGS) entry which is preliminary data.</text>
</comment>
<reference evidence="1" key="1">
    <citation type="journal article" date="2013" name="Environ. Microbiol.">
        <title>Microbiota from the distal guts of lean and obese adolescents exhibit partial functional redundancy besides clear differences in community structure.</title>
        <authorList>
            <person name="Ferrer M."/>
            <person name="Ruiz A."/>
            <person name="Lanza F."/>
            <person name="Haange S.B."/>
            <person name="Oberbach A."/>
            <person name="Till H."/>
            <person name="Bargiela R."/>
            <person name="Campoy C."/>
            <person name="Segura M.T."/>
            <person name="Richter M."/>
            <person name="von Bergen M."/>
            <person name="Seifert J."/>
            <person name="Suarez A."/>
        </authorList>
    </citation>
    <scope>NUCLEOTIDE SEQUENCE</scope>
</reference>
<dbReference type="PRINTS" id="PR00998">
    <property type="entry name" value="CRBOXYPTASET"/>
</dbReference>
<dbReference type="EMBL" id="AJWY01009611">
    <property type="protein sequence ID" value="EKC57864.1"/>
    <property type="molecule type" value="Genomic_DNA"/>
</dbReference>
<keyword evidence="1" id="KW-0378">Hydrolase</keyword>
<protein>
    <submittedName>
        <fullName evidence="1">Peptidase M32, carboxypeptidase Taq metallopeptidase</fullName>
    </submittedName>
</protein>
<gene>
    <name evidence="1" type="ORF">LEA_14151</name>
</gene>
<dbReference type="SUPFAM" id="SSF55486">
    <property type="entry name" value="Metalloproteases ('zincins'), catalytic domain"/>
    <property type="match status" value="1"/>
</dbReference>
<dbReference type="Pfam" id="PF02074">
    <property type="entry name" value="Peptidase_M32"/>
    <property type="match status" value="1"/>
</dbReference>
<keyword evidence="1" id="KW-0121">Carboxypeptidase</keyword>
<evidence type="ECO:0000313" key="1">
    <source>
        <dbReference type="EMBL" id="EKC57864.1"/>
    </source>
</evidence>
<accession>K1SR20</accession>
<sequence>KDVPAVWAKLYKEYLGVEVPNDRDGCLQDSHWSGGAFGYFPSYALGSAYGAQMLRRMEQDVDVWGAAAKGDLTPITAWLREKVHQYGGLMEPADVVKNACGDFSAEDYIQYLTRKYTELYGL</sequence>
<name>K1SR20_9ZZZZ</name>
<dbReference type="PANTHER" id="PTHR34217:SF1">
    <property type="entry name" value="CARBOXYPEPTIDASE 1"/>
    <property type="match status" value="1"/>
</dbReference>
<dbReference type="Gene3D" id="1.10.1370.30">
    <property type="match status" value="1"/>
</dbReference>
<feature type="non-terminal residue" evidence="1">
    <location>
        <position position="1"/>
    </location>
</feature>
<dbReference type="GO" id="GO:0006508">
    <property type="term" value="P:proteolysis"/>
    <property type="evidence" value="ECO:0007669"/>
    <property type="project" value="InterPro"/>
</dbReference>
<dbReference type="PANTHER" id="PTHR34217">
    <property type="entry name" value="METAL-DEPENDENT CARBOXYPEPTIDASE"/>
    <property type="match status" value="1"/>
</dbReference>
<keyword evidence="1" id="KW-0645">Protease</keyword>